<dbReference type="EMBL" id="GBRH01250923">
    <property type="protein sequence ID" value="JAD46972.1"/>
    <property type="molecule type" value="Transcribed_RNA"/>
</dbReference>
<reference evidence="2" key="2">
    <citation type="journal article" date="2015" name="Data Brief">
        <title>Shoot transcriptome of the giant reed, Arundo donax.</title>
        <authorList>
            <person name="Barrero R.A."/>
            <person name="Guerrero F.D."/>
            <person name="Moolhuijzen P."/>
            <person name="Goolsby J.A."/>
            <person name="Tidwell J."/>
            <person name="Bellgard S.E."/>
            <person name="Bellgard M.I."/>
        </authorList>
    </citation>
    <scope>NUCLEOTIDE SEQUENCE</scope>
    <source>
        <tissue evidence="2">Shoot tissue taken approximately 20 cm above the soil surface</tissue>
    </source>
</reference>
<accession>A0A0A9AIQ2</accession>
<dbReference type="AlphaFoldDB" id="A0A0A9AIQ2"/>
<feature type="compositionally biased region" description="Basic residues" evidence="1">
    <location>
        <begin position="18"/>
        <end position="32"/>
    </location>
</feature>
<organism evidence="2">
    <name type="scientific">Arundo donax</name>
    <name type="common">Giant reed</name>
    <name type="synonym">Donax arundinaceus</name>
    <dbReference type="NCBI Taxonomy" id="35708"/>
    <lineage>
        <taxon>Eukaryota</taxon>
        <taxon>Viridiplantae</taxon>
        <taxon>Streptophyta</taxon>
        <taxon>Embryophyta</taxon>
        <taxon>Tracheophyta</taxon>
        <taxon>Spermatophyta</taxon>
        <taxon>Magnoliopsida</taxon>
        <taxon>Liliopsida</taxon>
        <taxon>Poales</taxon>
        <taxon>Poaceae</taxon>
        <taxon>PACMAD clade</taxon>
        <taxon>Arundinoideae</taxon>
        <taxon>Arundineae</taxon>
        <taxon>Arundo</taxon>
    </lineage>
</organism>
<feature type="region of interest" description="Disordered" evidence="1">
    <location>
        <begin position="1"/>
        <end position="32"/>
    </location>
</feature>
<sequence length="32" mass="3619">MSRNLHDNTAAPGERGRSHPCRGRARRSSTKR</sequence>
<protein>
    <submittedName>
        <fullName evidence="2">DIE2/ALG10 family</fullName>
    </submittedName>
</protein>
<reference evidence="2" key="1">
    <citation type="submission" date="2014-09" db="EMBL/GenBank/DDBJ databases">
        <authorList>
            <person name="Magalhaes I.L.F."/>
            <person name="Oliveira U."/>
            <person name="Santos F.R."/>
            <person name="Vidigal T.H.D.A."/>
            <person name="Brescovit A.D."/>
            <person name="Santos A.J."/>
        </authorList>
    </citation>
    <scope>NUCLEOTIDE SEQUENCE</scope>
    <source>
        <tissue evidence="2">Shoot tissue taken approximately 20 cm above the soil surface</tissue>
    </source>
</reference>
<proteinExistence type="predicted"/>
<name>A0A0A9AIQ2_ARUDO</name>
<evidence type="ECO:0000313" key="2">
    <source>
        <dbReference type="EMBL" id="JAD46972.1"/>
    </source>
</evidence>
<evidence type="ECO:0000256" key="1">
    <source>
        <dbReference type="SAM" id="MobiDB-lite"/>
    </source>
</evidence>